<dbReference type="SUPFAM" id="SSF56436">
    <property type="entry name" value="C-type lectin-like"/>
    <property type="match status" value="1"/>
</dbReference>
<protein>
    <submittedName>
        <fullName evidence="3">C-type lectin domain-containing protein</fullName>
    </submittedName>
</protein>
<name>A0A914CYM4_9BILA</name>
<proteinExistence type="predicted"/>
<dbReference type="Proteomes" id="UP000887540">
    <property type="component" value="Unplaced"/>
</dbReference>
<evidence type="ECO:0000313" key="3">
    <source>
        <dbReference type="WBParaSite" id="ACRNAN_scaffold15746.g31693.t1"/>
    </source>
</evidence>
<dbReference type="Gene3D" id="3.10.100.10">
    <property type="entry name" value="Mannose-Binding Protein A, subunit A"/>
    <property type="match status" value="1"/>
</dbReference>
<reference evidence="3" key="1">
    <citation type="submission" date="2022-11" db="UniProtKB">
        <authorList>
            <consortium name="WormBaseParasite"/>
        </authorList>
    </citation>
    <scope>IDENTIFICATION</scope>
</reference>
<accession>A0A914CYM4</accession>
<dbReference type="CDD" id="cd00037">
    <property type="entry name" value="CLECT"/>
    <property type="match status" value="1"/>
</dbReference>
<dbReference type="InterPro" id="IPR016187">
    <property type="entry name" value="CTDL_fold"/>
</dbReference>
<organism evidence="2 3">
    <name type="scientific">Acrobeloides nanus</name>
    <dbReference type="NCBI Taxonomy" id="290746"/>
    <lineage>
        <taxon>Eukaryota</taxon>
        <taxon>Metazoa</taxon>
        <taxon>Ecdysozoa</taxon>
        <taxon>Nematoda</taxon>
        <taxon>Chromadorea</taxon>
        <taxon>Rhabditida</taxon>
        <taxon>Tylenchina</taxon>
        <taxon>Cephalobomorpha</taxon>
        <taxon>Cephaloboidea</taxon>
        <taxon>Cephalobidae</taxon>
        <taxon>Acrobeloides</taxon>
    </lineage>
</organism>
<feature type="signal peptide" evidence="1">
    <location>
        <begin position="1"/>
        <end position="18"/>
    </location>
</feature>
<dbReference type="WBParaSite" id="ACRNAN_scaffold15746.g31693.t1">
    <property type="protein sequence ID" value="ACRNAN_scaffold15746.g31693.t1"/>
    <property type="gene ID" value="ACRNAN_scaffold15746.g31693"/>
</dbReference>
<sequence>MFRLVLLSSFFAMTLALALNYTFLVKHEDSNNDHKRNKRQTTCKAGYSYNAQTGYCYKYVSAAASFSNALAACRSDGGDLISILSTAENNMLDRCDSNACNNACINRGCQSGTCNIGCPSTADPTAPCNPAYERTCTCDFCTTTPCAQSGGADNGIWRTSCSNIGCASGDCFEGVTICVGCPATNSAPPNSVPMTTSAMGTCDPSTCNSYCQQNGCVSGGCDLYYSGVADNPCACDTCLNPSQYCTQAACNATCGAASFGCHHGNCDQGICDCFICPNNVNTGK</sequence>
<keyword evidence="1" id="KW-0732">Signal</keyword>
<evidence type="ECO:0000256" key="1">
    <source>
        <dbReference type="SAM" id="SignalP"/>
    </source>
</evidence>
<feature type="chain" id="PRO_5037986095" evidence="1">
    <location>
        <begin position="19"/>
        <end position="284"/>
    </location>
</feature>
<dbReference type="AlphaFoldDB" id="A0A914CYM4"/>
<dbReference type="InterPro" id="IPR016186">
    <property type="entry name" value="C-type_lectin-like/link_sf"/>
</dbReference>
<keyword evidence="2" id="KW-1185">Reference proteome</keyword>
<evidence type="ECO:0000313" key="2">
    <source>
        <dbReference type="Proteomes" id="UP000887540"/>
    </source>
</evidence>